<keyword evidence="2" id="KW-1185">Reference proteome</keyword>
<organism evidence="1 2">
    <name type="scientific">Gluconacetobacter takamatsuzukensis</name>
    <dbReference type="NCBI Taxonomy" id="1286190"/>
    <lineage>
        <taxon>Bacteria</taxon>
        <taxon>Pseudomonadati</taxon>
        <taxon>Pseudomonadota</taxon>
        <taxon>Alphaproteobacteria</taxon>
        <taxon>Acetobacterales</taxon>
        <taxon>Acetobacteraceae</taxon>
        <taxon>Gluconacetobacter</taxon>
    </lineage>
</organism>
<evidence type="ECO:0000313" key="2">
    <source>
        <dbReference type="Proteomes" id="UP000540556"/>
    </source>
</evidence>
<name>A0A7W4KBL0_9PROT</name>
<sequence>MDATYNLAGGYKPTLKRFADLDGPDFFPTPAWATEALIDNEQFDGDIWECACGNGAMSEVLTKTKNQVISSDLYDRGYGEAGIDFLSSSRRASNIVTNPPFNSAEGFVEAGLQAADRKLALLLRLAFLEGGNRQRTIFSKVPPARVWVFSERITFYPEGAEQKGSGTTAYAWFVWDKNSAGPTELKWFAPGYKARAKTTRALKKKEKTMLDLF</sequence>
<protein>
    <recommendedName>
        <fullName evidence="3">Methyltransferase</fullName>
    </recommendedName>
</protein>
<dbReference type="InterPro" id="IPR029063">
    <property type="entry name" value="SAM-dependent_MTases_sf"/>
</dbReference>
<dbReference type="EMBL" id="JABEQK010000002">
    <property type="protein sequence ID" value="MBB2203924.1"/>
    <property type="molecule type" value="Genomic_DNA"/>
</dbReference>
<comment type="caution">
    <text evidence="1">The sequence shown here is derived from an EMBL/GenBank/DDBJ whole genome shotgun (WGS) entry which is preliminary data.</text>
</comment>
<reference evidence="1 2" key="1">
    <citation type="submission" date="2020-04" db="EMBL/GenBank/DDBJ databases">
        <title>Description of novel Gluconacetobacter.</title>
        <authorList>
            <person name="Sombolestani A."/>
        </authorList>
    </citation>
    <scope>NUCLEOTIDE SEQUENCE [LARGE SCALE GENOMIC DNA]</scope>
    <source>
        <strain evidence="1 2">LMG 27800</strain>
    </source>
</reference>
<gene>
    <name evidence="1" type="ORF">HLH27_02680</name>
</gene>
<evidence type="ECO:0008006" key="3">
    <source>
        <dbReference type="Google" id="ProtNLM"/>
    </source>
</evidence>
<accession>A0A7W4KBL0</accession>
<proteinExistence type="predicted"/>
<dbReference type="Proteomes" id="UP000540556">
    <property type="component" value="Unassembled WGS sequence"/>
</dbReference>
<evidence type="ECO:0000313" key="1">
    <source>
        <dbReference type="EMBL" id="MBB2203924.1"/>
    </source>
</evidence>
<dbReference type="AlphaFoldDB" id="A0A7W4KBL0"/>
<dbReference type="RefSeq" id="WP_182947582.1">
    <property type="nucleotide sequence ID" value="NZ_JABEQK010000002.1"/>
</dbReference>
<dbReference type="SUPFAM" id="SSF53335">
    <property type="entry name" value="S-adenosyl-L-methionine-dependent methyltransferases"/>
    <property type="match status" value="1"/>
</dbReference>